<gene>
    <name evidence="1" type="ORF">AYO21_09269</name>
</gene>
<dbReference type="AlphaFoldDB" id="A0A177EX57"/>
<evidence type="ECO:0000313" key="1">
    <source>
        <dbReference type="EMBL" id="OAG36538.1"/>
    </source>
</evidence>
<sequence>MKRLTKGPSSRVLSRDRVEPVFIYAAGRSLKSTGRSIRIGASHTTGQSQSSSTLLLDKPPTQLAEVQEQFREVDKKHREAMLLATYIPRESRPLCLLAGQAQKSRETVGLNLVMVHACFIRGSPRRLRPVYHRAVVPVETSISANKSPSRSWLFFWR</sequence>
<name>A0A177EX57_9EURO</name>
<dbReference type="EMBL" id="LVKK01000089">
    <property type="protein sequence ID" value="OAG36538.1"/>
    <property type="molecule type" value="Genomic_DNA"/>
</dbReference>
<protein>
    <submittedName>
        <fullName evidence="1">Uncharacterized protein</fullName>
    </submittedName>
</protein>
<keyword evidence="2" id="KW-1185">Reference proteome</keyword>
<dbReference type="Proteomes" id="UP000077002">
    <property type="component" value="Unassembled WGS sequence"/>
</dbReference>
<dbReference type="GeneID" id="34604407"/>
<dbReference type="RefSeq" id="XP_022508490.1">
    <property type="nucleotide sequence ID" value="XM_022659207.1"/>
</dbReference>
<reference evidence="1 2" key="1">
    <citation type="submission" date="2016-03" db="EMBL/GenBank/DDBJ databases">
        <title>Draft genome sequence of the Fonsecaea monophora CBS 269.37.</title>
        <authorList>
            <person name="Bombassaro A."/>
            <person name="Vinicius W.A."/>
            <person name="De Hoog S."/>
            <person name="Sun J."/>
            <person name="Souza E.M."/>
            <person name="Raittz R.T."/>
            <person name="Costa F."/>
            <person name="Leao A.C."/>
            <person name="Tadra-Sfeir M.Z."/>
            <person name="Baura V."/>
            <person name="Balsanelli E."/>
            <person name="Pedrosa F.O."/>
            <person name="Moreno L.F."/>
            <person name="Steffens M.B."/>
            <person name="Xi L."/>
            <person name="Bocca A.L."/>
            <person name="Felipe M.S."/>
            <person name="Teixeira M."/>
            <person name="Telles Filho F.Q."/>
            <person name="Azevedo C.M."/>
            <person name="Gomes R."/>
            <person name="Vicente V.A."/>
        </authorList>
    </citation>
    <scope>NUCLEOTIDE SEQUENCE [LARGE SCALE GENOMIC DNA]</scope>
    <source>
        <strain evidence="1 2">CBS 269.37</strain>
    </source>
</reference>
<comment type="caution">
    <text evidence="1">The sequence shown here is derived from an EMBL/GenBank/DDBJ whole genome shotgun (WGS) entry which is preliminary data.</text>
</comment>
<organism evidence="1 2">
    <name type="scientific">Fonsecaea monophora</name>
    <dbReference type="NCBI Taxonomy" id="254056"/>
    <lineage>
        <taxon>Eukaryota</taxon>
        <taxon>Fungi</taxon>
        <taxon>Dikarya</taxon>
        <taxon>Ascomycota</taxon>
        <taxon>Pezizomycotina</taxon>
        <taxon>Eurotiomycetes</taxon>
        <taxon>Chaetothyriomycetidae</taxon>
        <taxon>Chaetothyriales</taxon>
        <taxon>Herpotrichiellaceae</taxon>
        <taxon>Fonsecaea</taxon>
    </lineage>
</organism>
<proteinExistence type="predicted"/>
<evidence type="ECO:0000313" key="2">
    <source>
        <dbReference type="Proteomes" id="UP000077002"/>
    </source>
</evidence>
<accession>A0A177EX57</accession>